<evidence type="ECO:0000313" key="2">
    <source>
        <dbReference type="EMBL" id="QNN44453.1"/>
    </source>
</evidence>
<dbReference type="GO" id="GO:0042602">
    <property type="term" value="F:riboflavin reductase (NADPH) activity"/>
    <property type="evidence" value="ECO:0007669"/>
    <property type="project" value="TreeGrafter"/>
</dbReference>
<organism evidence="2 3">
    <name type="scientific">Pedobacter roseus</name>
    <dbReference type="NCBI Taxonomy" id="336820"/>
    <lineage>
        <taxon>Bacteria</taxon>
        <taxon>Pseudomonadati</taxon>
        <taxon>Bacteroidota</taxon>
        <taxon>Sphingobacteriia</taxon>
        <taxon>Sphingobacteriales</taxon>
        <taxon>Sphingobacteriaceae</taxon>
        <taxon>Pedobacter</taxon>
    </lineage>
</organism>
<evidence type="ECO:0000259" key="1">
    <source>
        <dbReference type="Pfam" id="PF13460"/>
    </source>
</evidence>
<proteinExistence type="predicted"/>
<dbReference type="InterPro" id="IPR036291">
    <property type="entry name" value="NAD(P)-bd_dom_sf"/>
</dbReference>
<sequence length="209" mass="23060">MNITVIGASAGIGLLAVEKALESGHDVIALSRNTDALPDHPRLKKINGSSTSKETLLKATQHTDAIVITIGTKQKKGTTLFSDTANALVGISGHLRADIPILWVSGFGVGNSKPFLNFFMKMVICLFLRDQYEDKTRMEKIMEESKLKWEFIRPGILTDGPESDYEVITSLFKSMKVGKISRKDVAGLLIKEAEQPTMLFHYPVPVSRK</sequence>
<gene>
    <name evidence="2" type="ORF">H9L23_10420</name>
</gene>
<protein>
    <submittedName>
        <fullName evidence="2">NAD(P)H-binding protein</fullName>
    </submittedName>
</protein>
<dbReference type="AlphaFoldDB" id="A0A7G9QM78"/>
<dbReference type="SUPFAM" id="SSF51735">
    <property type="entry name" value="NAD(P)-binding Rossmann-fold domains"/>
    <property type="match status" value="1"/>
</dbReference>
<dbReference type="InterPro" id="IPR051606">
    <property type="entry name" value="Polyketide_Oxido-like"/>
</dbReference>
<evidence type="ECO:0000313" key="3">
    <source>
        <dbReference type="Proteomes" id="UP000515806"/>
    </source>
</evidence>
<dbReference type="Gene3D" id="3.40.50.720">
    <property type="entry name" value="NAD(P)-binding Rossmann-like Domain"/>
    <property type="match status" value="1"/>
</dbReference>
<dbReference type="Pfam" id="PF13460">
    <property type="entry name" value="NAD_binding_10"/>
    <property type="match status" value="1"/>
</dbReference>
<name>A0A7G9QM78_9SPHI</name>
<dbReference type="RefSeq" id="WP_187594896.1">
    <property type="nucleotide sequence ID" value="NZ_CP060723.1"/>
</dbReference>
<dbReference type="GO" id="GO:0004074">
    <property type="term" value="F:biliverdin reductase [NAD(P)H] activity"/>
    <property type="evidence" value="ECO:0007669"/>
    <property type="project" value="TreeGrafter"/>
</dbReference>
<dbReference type="KEGG" id="proe:H9L23_10420"/>
<keyword evidence="3" id="KW-1185">Reference proteome</keyword>
<accession>A0A7G9QM78</accession>
<dbReference type="InterPro" id="IPR016040">
    <property type="entry name" value="NAD(P)-bd_dom"/>
</dbReference>
<dbReference type="PANTHER" id="PTHR43355">
    <property type="entry name" value="FLAVIN REDUCTASE (NADPH)"/>
    <property type="match status" value="1"/>
</dbReference>
<dbReference type="PANTHER" id="PTHR43355:SF2">
    <property type="entry name" value="FLAVIN REDUCTASE (NADPH)"/>
    <property type="match status" value="1"/>
</dbReference>
<feature type="domain" description="NAD(P)-binding" evidence="1">
    <location>
        <begin position="7"/>
        <end position="196"/>
    </location>
</feature>
<dbReference type="EMBL" id="CP060723">
    <property type="protein sequence ID" value="QNN44453.1"/>
    <property type="molecule type" value="Genomic_DNA"/>
</dbReference>
<reference evidence="2 3" key="1">
    <citation type="submission" date="2020-08" db="EMBL/GenBank/DDBJ databases">
        <title>Genome sequence of Pedobacter roseus KACC 11594T.</title>
        <authorList>
            <person name="Hyun D.-W."/>
            <person name="Bae J.-W."/>
        </authorList>
    </citation>
    <scope>NUCLEOTIDE SEQUENCE [LARGE SCALE GENOMIC DNA]</scope>
    <source>
        <strain evidence="2 3">KACC 11594</strain>
    </source>
</reference>
<dbReference type="Proteomes" id="UP000515806">
    <property type="component" value="Chromosome"/>
</dbReference>